<organism evidence="3 4">
    <name type="scientific">Hyaloscypha hepaticicola</name>
    <dbReference type="NCBI Taxonomy" id="2082293"/>
    <lineage>
        <taxon>Eukaryota</taxon>
        <taxon>Fungi</taxon>
        <taxon>Dikarya</taxon>
        <taxon>Ascomycota</taxon>
        <taxon>Pezizomycotina</taxon>
        <taxon>Leotiomycetes</taxon>
        <taxon>Helotiales</taxon>
        <taxon>Hyaloscyphaceae</taxon>
        <taxon>Hyaloscypha</taxon>
    </lineage>
</organism>
<gene>
    <name evidence="3" type="ORF">NA56DRAFT_641504</name>
</gene>
<accession>A0A2J6QKT3</accession>
<dbReference type="Proteomes" id="UP000235672">
    <property type="component" value="Unassembled WGS sequence"/>
</dbReference>
<dbReference type="OrthoDB" id="5419542at2759"/>
<feature type="compositionally biased region" description="Basic residues" evidence="1">
    <location>
        <begin position="33"/>
        <end position="47"/>
    </location>
</feature>
<evidence type="ECO:0000256" key="2">
    <source>
        <dbReference type="SAM" id="Phobius"/>
    </source>
</evidence>
<sequence>MSNQIPESSSKPSNPTSPTRPKHLTTRSFSEIHHKHHHSHLHHHHRRKEEPQSAHPSYEGTGSKSEGVTPGGSRDVSRRGSMLVQEIPEWTGREKRVVTEGEVREEREKGIRRAAELRSALLGLNTLSINTTRRLDNTYYSVLEKLSTLQNTIVSLKELASMTRRLNDDFKVESEDVVADITAQLNQFENFDEQQKRIEDLASRVQDGRQKIKTLGSRVDLVQNRVRGWELSEKEWKDKTRQRLRILWTVIFVLLFIFVGIMIFQYSPAKTQGPSPFKGLNTSGLLGKVPDINLLENETWTLNRKTEDRLEKLRNAGQDRLEEDPRLRIFDEL</sequence>
<evidence type="ECO:0000256" key="1">
    <source>
        <dbReference type="SAM" id="MobiDB-lite"/>
    </source>
</evidence>
<keyword evidence="2" id="KW-0472">Membrane</keyword>
<dbReference type="STRING" id="1745343.A0A2J6QKT3"/>
<keyword evidence="2" id="KW-0812">Transmembrane</keyword>
<feature type="region of interest" description="Disordered" evidence="1">
    <location>
        <begin position="1"/>
        <end position="84"/>
    </location>
</feature>
<feature type="compositionally biased region" description="Low complexity" evidence="1">
    <location>
        <begin position="1"/>
        <end position="19"/>
    </location>
</feature>
<evidence type="ECO:0000313" key="3">
    <source>
        <dbReference type="EMBL" id="PMD26859.1"/>
    </source>
</evidence>
<dbReference type="AlphaFoldDB" id="A0A2J6QKT3"/>
<keyword evidence="4" id="KW-1185">Reference proteome</keyword>
<proteinExistence type="predicted"/>
<evidence type="ECO:0000313" key="4">
    <source>
        <dbReference type="Proteomes" id="UP000235672"/>
    </source>
</evidence>
<name>A0A2J6QKT3_9HELO</name>
<keyword evidence="2" id="KW-1133">Transmembrane helix</keyword>
<feature type="transmembrane region" description="Helical" evidence="2">
    <location>
        <begin position="246"/>
        <end position="266"/>
    </location>
</feature>
<protein>
    <submittedName>
        <fullName evidence="3">Uncharacterized protein</fullName>
    </submittedName>
</protein>
<dbReference type="EMBL" id="KZ613467">
    <property type="protein sequence ID" value="PMD26859.1"/>
    <property type="molecule type" value="Genomic_DNA"/>
</dbReference>
<reference evidence="3 4" key="1">
    <citation type="submission" date="2016-05" db="EMBL/GenBank/DDBJ databases">
        <title>A degradative enzymes factory behind the ericoid mycorrhizal symbiosis.</title>
        <authorList>
            <consortium name="DOE Joint Genome Institute"/>
            <person name="Martino E."/>
            <person name="Morin E."/>
            <person name="Grelet G."/>
            <person name="Kuo A."/>
            <person name="Kohler A."/>
            <person name="Daghino S."/>
            <person name="Barry K."/>
            <person name="Choi C."/>
            <person name="Cichocki N."/>
            <person name="Clum A."/>
            <person name="Copeland A."/>
            <person name="Hainaut M."/>
            <person name="Haridas S."/>
            <person name="Labutti K."/>
            <person name="Lindquist E."/>
            <person name="Lipzen A."/>
            <person name="Khouja H.-R."/>
            <person name="Murat C."/>
            <person name="Ohm R."/>
            <person name="Olson A."/>
            <person name="Spatafora J."/>
            <person name="Veneault-Fourrey C."/>
            <person name="Henrissat B."/>
            <person name="Grigoriev I."/>
            <person name="Martin F."/>
            <person name="Perotto S."/>
        </authorList>
    </citation>
    <scope>NUCLEOTIDE SEQUENCE [LARGE SCALE GENOMIC DNA]</scope>
    <source>
        <strain evidence="3 4">UAMH 7357</strain>
    </source>
</reference>